<protein>
    <submittedName>
        <fullName evidence="2">Hemin uptake protein hemP</fullName>
    </submittedName>
</protein>
<feature type="region of interest" description="Disordered" evidence="1">
    <location>
        <begin position="1"/>
        <end position="31"/>
    </location>
</feature>
<evidence type="ECO:0000256" key="1">
    <source>
        <dbReference type="SAM" id="MobiDB-lite"/>
    </source>
</evidence>
<dbReference type="EMBL" id="CP003989">
    <property type="protein sequence ID" value="AGA32289.1"/>
    <property type="molecule type" value="Genomic_DNA"/>
</dbReference>
<accession>L0DRS1</accession>
<organism evidence="2 3">
    <name type="scientific">Thioalkalivibrio nitratireducens (strain DSM 14787 / UNIQEM 213 / ALEN2)</name>
    <dbReference type="NCBI Taxonomy" id="1255043"/>
    <lineage>
        <taxon>Bacteria</taxon>
        <taxon>Pseudomonadati</taxon>
        <taxon>Pseudomonadota</taxon>
        <taxon>Gammaproteobacteria</taxon>
        <taxon>Chromatiales</taxon>
        <taxon>Ectothiorhodospiraceae</taxon>
        <taxon>Thioalkalivibrio</taxon>
    </lineage>
</organism>
<evidence type="ECO:0000313" key="2">
    <source>
        <dbReference type="EMBL" id="AGA32289.1"/>
    </source>
</evidence>
<dbReference type="InterPro" id="IPR019600">
    <property type="entry name" value="Hemin_uptake_protein_HemP"/>
</dbReference>
<feature type="compositionally biased region" description="Basic and acidic residues" evidence="1">
    <location>
        <begin position="1"/>
        <end position="10"/>
    </location>
</feature>
<reference evidence="2" key="1">
    <citation type="submission" date="2015-12" db="EMBL/GenBank/DDBJ databases">
        <authorList>
            <person name="Tikhonova T.V."/>
            <person name="Pavlov A.R."/>
            <person name="Beletsky A.V."/>
            <person name="Mardanov A.V."/>
            <person name="Sorokin D.Y."/>
            <person name="Ravin N.V."/>
            <person name="Popov V.O."/>
        </authorList>
    </citation>
    <scope>NUCLEOTIDE SEQUENCE</scope>
    <source>
        <strain evidence="2">DSM 14787</strain>
    </source>
</reference>
<dbReference type="AlphaFoldDB" id="L0DRS1"/>
<dbReference type="Pfam" id="PF10636">
    <property type="entry name" value="hemP"/>
    <property type="match status" value="1"/>
</dbReference>
<keyword evidence="3" id="KW-1185">Reference proteome</keyword>
<feature type="compositionally biased region" description="Polar residues" evidence="1">
    <location>
        <begin position="11"/>
        <end position="28"/>
    </location>
</feature>
<evidence type="ECO:0000313" key="3">
    <source>
        <dbReference type="Proteomes" id="UP000010809"/>
    </source>
</evidence>
<dbReference type="PATRIC" id="fig|1255043.3.peg.594"/>
<dbReference type="HOGENOM" id="CLU_178563_1_2_6"/>
<dbReference type="RefSeq" id="WP_015257442.1">
    <property type="nucleotide sequence ID" value="NC_019902.2"/>
</dbReference>
<gene>
    <name evidence="2" type="ordered locus">TVNIR_0588</name>
</gene>
<proteinExistence type="predicted"/>
<dbReference type="OrthoDB" id="7870498at2"/>
<dbReference type="Gene3D" id="2.10.70.10">
    <property type="entry name" value="Complement Module, domain 1"/>
    <property type="match status" value="1"/>
</dbReference>
<dbReference type="Proteomes" id="UP000010809">
    <property type="component" value="Chromosome"/>
</dbReference>
<dbReference type="KEGG" id="tni:TVNIR_0588"/>
<dbReference type="eggNOG" id="COG4256">
    <property type="taxonomic scope" value="Bacteria"/>
</dbReference>
<name>L0DRS1_THIND</name>
<sequence length="64" mass="7337">MHPTRARNEGRQQTALDESRTGRSSSRSIDSETLFGDDETLHIRHLGLTYTLRKTRNGKLILNK</sequence>
<dbReference type="STRING" id="1255043.TVNIR_0588"/>